<proteinExistence type="predicted"/>
<keyword evidence="5 6" id="KW-0472">Membrane</keyword>
<feature type="transmembrane region" description="Helical" evidence="6">
    <location>
        <begin position="94"/>
        <end position="115"/>
    </location>
</feature>
<feature type="transmembrane region" description="Helical" evidence="6">
    <location>
        <begin position="349"/>
        <end position="372"/>
    </location>
</feature>
<comment type="caution">
    <text evidence="7">The sequence shown here is derived from an EMBL/GenBank/DDBJ whole genome shotgun (WGS) entry which is preliminary data.</text>
</comment>
<keyword evidence="2" id="KW-1003">Cell membrane</keyword>
<comment type="subcellular location">
    <subcellularLocation>
        <location evidence="1">Cell membrane</location>
        <topology evidence="1">Multi-pass membrane protein</topology>
    </subcellularLocation>
</comment>
<feature type="transmembrane region" description="Helical" evidence="6">
    <location>
        <begin position="53"/>
        <end position="74"/>
    </location>
</feature>
<evidence type="ECO:0000256" key="2">
    <source>
        <dbReference type="ARBA" id="ARBA00022475"/>
    </source>
</evidence>
<keyword evidence="8" id="KW-1185">Reference proteome</keyword>
<organism evidence="7 8">
    <name type="scientific">Labedaea rhizosphaerae</name>
    <dbReference type="NCBI Taxonomy" id="598644"/>
    <lineage>
        <taxon>Bacteria</taxon>
        <taxon>Bacillati</taxon>
        <taxon>Actinomycetota</taxon>
        <taxon>Actinomycetes</taxon>
        <taxon>Pseudonocardiales</taxon>
        <taxon>Pseudonocardiaceae</taxon>
        <taxon>Labedaea</taxon>
    </lineage>
</organism>
<keyword evidence="3 6" id="KW-0812">Transmembrane</keyword>
<feature type="transmembrane region" description="Helical" evidence="6">
    <location>
        <begin position="313"/>
        <end position="337"/>
    </location>
</feature>
<feature type="transmembrane region" description="Helical" evidence="6">
    <location>
        <begin position="378"/>
        <end position="396"/>
    </location>
</feature>
<evidence type="ECO:0000256" key="5">
    <source>
        <dbReference type="ARBA" id="ARBA00023136"/>
    </source>
</evidence>
<keyword evidence="4 6" id="KW-1133">Transmembrane helix</keyword>
<dbReference type="InterPro" id="IPR011701">
    <property type="entry name" value="MFS"/>
</dbReference>
<evidence type="ECO:0000256" key="4">
    <source>
        <dbReference type="ARBA" id="ARBA00022989"/>
    </source>
</evidence>
<dbReference type="PANTHER" id="PTHR23513">
    <property type="entry name" value="INTEGRAL MEMBRANE EFFLUX PROTEIN-RELATED"/>
    <property type="match status" value="1"/>
</dbReference>
<protein>
    <submittedName>
        <fullName evidence="7">Putative MFS family arabinose efflux permease</fullName>
    </submittedName>
</protein>
<dbReference type="PANTHER" id="PTHR23513:SF11">
    <property type="entry name" value="STAPHYLOFERRIN A TRANSPORTER"/>
    <property type="match status" value="1"/>
</dbReference>
<dbReference type="InterPro" id="IPR036259">
    <property type="entry name" value="MFS_trans_sf"/>
</dbReference>
<dbReference type="Pfam" id="PF07690">
    <property type="entry name" value="MFS_1"/>
    <property type="match status" value="1"/>
</dbReference>
<gene>
    <name evidence="7" type="ORF">EV186_107181</name>
</gene>
<dbReference type="CDD" id="cd06173">
    <property type="entry name" value="MFS_MefA_like"/>
    <property type="match status" value="1"/>
</dbReference>
<dbReference type="RefSeq" id="WP_208115902.1">
    <property type="nucleotide sequence ID" value="NZ_SNXZ01000007.1"/>
</dbReference>
<sequence length="408" mass="41488">MAQQVARRTTFREVLAVPEFRWMWLAELLSVCGDQLARVALSVLVFDRTGSAFLTGLTYALTYAPSLLGGILFSGLADRFPRRAVLVGVDVWRAALMAVVAVPGVPMWSMGLLVAGVSMANPLAKSAQLALLPQVLPDEGFVVGMALRNVTIQSAQLAGFAGGGLLVAALSPRASLALDAATFVCSALLLRCGLADRPAAGGAAQSMGARLRAGARLAFAAAAPRTLISFTWLAGLLPVYEGLAAPYAASLGGGSTAVGLILAADPLGSVIGALVFARCVPERHRAGLIGPLTVLSAVPLLGCLLHPGLAVSIVLFVVTGGLGTAALMQATASLMLAAPDESRGQLMGLSNAGLTTVMGVAPFAAGALATWLGAPNTVAVVGLAGLVLAVPLTVVWQRVRPTMAVVEG</sequence>
<reference evidence="7 8" key="1">
    <citation type="submission" date="2019-03" db="EMBL/GenBank/DDBJ databases">
        <title>Genomic Encyclopedia of Type Strains, Phase IV (KMG-IV): sequencing the most valuable type-strain genomes for metagenomic binning, comparative biology and taxonomic classification.</title>
        <authorList>
            <person name="Goeker M."/>
        </authorList>
    </citation>
    <scope>NUCLEOTIDE SEQUENCE [LARGE SCALE GENOMIC DNA]</scope>
    <source>
        <strain evidence="7 8">DSM 45361</strain>
    </source>
</reference>
<dbReference type="EMBL" id="SNXZ01000007">
    <property type="protein sequence ID" value="TDP92946.1"/>
    <property type="molecule type" value="Genomic_DNA"/>
</dbReference>
<feature type="transmembrane region" description="Helical" evidence="6">
    <location>
        <begin position="288"/>
        <end position="307"/>
    </location>
</feature>
<evidence type="ECO:0000313" key="7">
    <source>
        <dbReference type="EMBL" id="TDP92946.1"/>
    </source>
</evidence>
<dbReference type="AlphaFoldDB" id="A0A4R6S2S0"/>
<evidence type="ECO:0000313" key="8">
    <source>
        <dbReference type="Proteomes" id="UP000295444"/>
    </source>
</evidence>
<accession>A0A4R6S2S0</accession>
<evidence type="ECO:0000256" key="6">
    <source>
        <dbReference type="SAM" id="Phobius"/>
    </source>
</evidence>
<dbReference type="GO" id="GO:0005886">
    <property type="term" value="C:plasma membrane"/>
    <property type="evidence" value="ECO:0007669"/>
    <property type="project" value="UniProtKB-SubCell"/>
</dbReference>
<evidence type="ECO:0000256" key="3">
    <source>
        <dbReference type="ARBA" id="ARBA00022692"/>
    </source>
</evidence>
<dbReference type="SUPFAM" id="SSF103473">
    <property type="entry name" value="MFS general substrate transporter"/>
    <property type="match status" value="1"/>
</dbReference>
<dbReference type="Gene3D" id="1.20.1250.20">
    <property type="entry name" value="MFS general substrate transporter like domains"/>
    <property type="match status" value="2"/>
</dbReference>
<dbReference type="GO" id="GO:0022857">
    <property type="term" value="F:transmembrane transporter activity"/>
    <property type="evidence" value="ECO:0007669"/>
    <property type="project" value="InterPro"/>
</dbReference>
<feature type="transmembrane region" description="Helical" evidence="6">
    <location>
        <begin position="257"/>
        <end position="276"/>
    </location>
</feature>
<feature type="transmembrane region" description="Helical" evidence="6">
    <location>
        <begin position="217"/>
        <end position="237"/>
    </location>
</feature>
<evidence type="ECO:0000256" key="1">
    <source>
        <dbReference type="ARBA" id="ARBA00004651"/>
    </source>
</evidence>
<name>A0A4R6S2S0_LABRH</name>
<dbReference type="Proteomes" id="UP000295444">
    <property type="component" value="Unassembled WGS sequence"/>
</dbReference>